<keyword evidence="2" id="KW-0150">Chloroplast</keyword>
<gene>
    <name evidence="4" type="ORF">MTR67_041765</name>
</gene>
<comment type="subcellular location">
    <subcellularLocation>
        <location evidence="1">Plastid</location>
        <location evidence="1">Chloroplast</location>
    </subcellularLocation>
</comment>
<evidence type="ECO:0008006" key="6">
    <source>
        <dbReference type="Google" id="ProtNLM"/>
    </source>
</evidence>
<organism evidence="4 5">
    <name type="scientific">Solanum verrucosum</name>
    <dbReference type="NCBI Taxonomy" id="315347"/>
    <lineage>
        <taxon>Eukaryota</taxon>
        <taxon>Viridiplantae</taxon>
        <taxon>Streptophyta</taxon>
        <taxon>Embryophyta</taxon>
        <taxon>Tracheophyta</taxon>
        <taxon>Spermatophyta</taxon>
        <taxon>Magnoliopsida</taxon>
        <taxon>eudicotyledons</taxon>
        <taxon>Gunneridae</taxon>
        <taxon>Pentapetalae</taxon>
        <taxon>asterids</taxon>
        <taxon>lamiids</taxon>
        <taxon>Solanales</taxon>
        <taxon>Solanaceae</taxon>
        <taxon>Solanoideae</taxon>
        <taxon>Solaneae</taxon>
        <taxon>Solanum</taxon>
    </lineage>
</organism>
<protein>
    <recommendedName>
        <fullName evidence="6">Protein TIC 22-like, chloroplastic</fullName>
    </recommendedName>
</protein>
<keyword evidence="3" id="KW-0934">Plastid</keyword>
<accession>A0AAF0ZT19</accession>
<dbReference type="AlphaFoldDB" id="A0AAF0ZT19"/>
<dbReference type="GO" id="GO:0015031">
    <property type="term" value="P:protein transport"/>
    <property type="evidence" value="ECO:0007669"/>
    <property type="project" value="InterPro"/>
</dbReference>
<reference evidence="4" key="1">
    <citation type="submission" date="2023-08" db="EMBL/GenBank/DDBJ databases">
        <title>A de novo genome assembly of Solanum verrucosum Schlechtendal, a Mexican diploid species geographically isolated from the other diploid A-genome species in potato relatives.</title>
        <authorList>
            <person name="Hosaka K."/>
        </authorList>
    </citation>
    <scope>NUCLEOTIDE SEQUENCE</scope>
    <source>
        <tissue evidence="4">Young leaves</tissue>
    </source>
</reference>
<proteinExistence type="predicted"/>
<evidence type="ECO:0000256" key="2">
    <source>
        <dbReference type="ARBA" id="ARBA00022528"/>
    </source>
</evidence>
<sequence>MNFFKSKQSSSSPAPPPQLQLQQTFKNMQTHFTNFLQTTIPQLNTLNSSQNSPLWAKIGVKKQSLSTETIEERLGGVPVYALSNASQEFVLVSGVSTGKSLGLFCFSEADAEALRQQMESMDPTMRNGSRVVPVALNKLVGGKGGDYKKGNRTVFQLKVDGVAFRLIPEASQVKNAIKERERTGTTDESFYGVPVFQSRSLILRSQNKRYRPVFFRKEDLESSLVRASQQQGRLNPALKGDIQVGVLEDIIQGMKSVRLTKYEHIFAGFFDITVGRCCICSSGFRCFSRSLPEVTNMYTIRLDVS</sequence>
<dbReference type="Proteomes" id="UP001234989">
    <property type="component" value="Chromosome 9"/>
</dbReference>
<evidence type="ECO:0000313" key="4">
    <source>
        <dbReference type="EMBL" id="WMV48380.1"/>
    </source>
</evidence>
<dbReference type="InterPro" id="IPR007378">
    <property type="entry name" value="Tic22-like"/>
</dbReference>
<dbReference type="PANTHER" id="PTHR33926:SF1">
    <property type="entry name" value="PROTEIN TIC 22-LIKE, CHLOROPLASTIC"/>
    <property type="match status" value="1"/>
</dbReference>
<evidence type="ECO:0000256" key="1">
    <source>
        <dbReference type="ARBA" id="ARBA00004229"/>
    </source>
</evidence>
<dbReference type="GO" id="GO:0009507">
    <property type="term" value="C:chloroplast"/>
    <property type="evidence" value="ECO:0007669"/>
    <property type="project" value="UniProtKB-SubCell"/>
</dbReference>
<dbReference type="EMBL" id="CP133620">
    <property type="protein sequence ID" value="WMV48380.1"/>
    <property type="molecule type" value="Genomic_DNA"/>
</dbReference>
<evidence type="ECO:0000256" key="3">
    <source>
        <dbReference type="ARBA" id="ARBA00022640"/>
    </source>
</evidence>
<dbReference type="Gene3D" id="3.40.1350.100">
    <property type="match status" value="2"/>
</dbReference>
<name>A0AAF0ZT19_SOLVR</name>
<dbReference type="PANTHER" id="PTHR33926">
    <property type="entry name" value="PROTEIN TIC 22, CHLOROPLASTIC"/>
    <property type="match status" value="1"/>
</dbReference>
<keyword evidence="5" id="KW-1185">Reference proteome</keyword>
<dbReference type="Pfam" id="PF04278">
    <property type="entry name" value="Tic22"/>
    <property type="match status" value="1"/>
</dbReference>
<evidence type="ECO:0000313" key="5">
    <source>
        <dbReference type="Proteomes" id="UP001234989"/>
    </source>
</evidence>